<reference evidence="1 2" key="1">
    <citation type="submission" date="2008-12" db="EMBL/GenBank/DDBJ databases">
        <authorList>
            <person name="Fulton L."/>
            <person name="Clifton S."/>
            <person name="Fulton B."/>
            <person name="Xu J."/>
            <person name="Minx P."/>
            <person name="Pepin K.H."/>
            <person name="Johnson M."/>
            <person name="Bhonagiri V."/>
            <person name="Nash W.E."/>
            <person name="Mardis E.R."/>
            <person name="Wilson R.K."/>
        </authorList>
    </citation>
    <scope>NUCLEOTIDE SEQUENCE [LARGE SCALE GENOMIC DNA]</scope>
    <source>
        <strain evidence="1 2">DSM 12042</strain>
    </source>
</reference>
<dbReference type="Proteomes" id="UP000005950">
    <property type="component" value="Unassembled WGS sequence"/>
</dbReference>
<organism evidence="1 2">
    <name type="scientific">Holdemania filiformis DSM 12042</name>
    <dbReference type="NCBI Taxonomy" id="545696"/>
    <lineage>
        <taxon>Bacteria</taxon>
        <taxon>Bacillati</taxon>
        <taxon>Bacillota</taxon>
        <taxon>Erysipelotrichia</taxon>
        <taxon>Erysipelotrichales</taxon>
        <taxon>Erysipelotrichaceae</taxon>
        <taxon>Holdemania</taxon>
    </lineage>
</organism>
<name>B9Y3D3_9FIRM</name>
<sequence length="66" mass="7452">MFFLLFLRIVRNRKMNFLKSKAGKNVVGSSSLHRDKCSVTKSAVISVENRNNCYRSLTVNPFLGAS</sequence>
<dbReference type="AlphaFoldDB" id="B9Y3D3"/>
<dbReference type="EMBL" id="ACCF01000016">
    <property type="protein sequence ID" value="EEF69497.1"/>
    <property type="molecule type" value="Genomic_DNA"/>
</dbReference>
<protein>
    <submittedName>
        <fullName evidence="1">Uncharacterized protein</fullName>
    </submittedName>
</protein>
<accession>B9Y3D3</accession>
<proteinExistence type="predicted"/>
<evidence type="ECO:0000313" key="1">
    <source>
        <dbReference type="EMBL" id="EEF69497.1"/>
    </source>
</evidence>
<comment type="caution">
    <text evidence="1">The sequence shown here is derived from an EMBL/GenBank/DDBJ whole genome shotgun (WGS) entry which is preliminary data.</text>
</comment>
<gene>
    <name evidence="1" type="ORF">HOLDEFILI_00308</name>
</gene>
<reference evidence="1 2" key="2">
    <citation type="submission" date="2009-02" db="EMBL/GenBank/DDBJ databases">
        <title>Draft genome sequence of Holdemania filiformis DSM 12042.</title>
        <authorList>
            <person name="Sudarsanam P."/>
            <person name="Ley R."/>
            <person name="Guruge J."/>
            <person name="Turnbaugh P.J."/>
            <person name="Mahowald M."/>
            <person name="Liep D."/>
            <person name="Gordon J."/>
        </authorList>
    </citation>
    <scope>NUCLEOTIDE SEQUENCE [LARGE SCALE GENOMIC DNA]</scope>
    <source>
        <strain evidence="1 2">DSM 12042</strain>
    </source>
</reference>
<dbReference type="HOGENOM" id="CLU_2825243_0_0_9"/>
<evidence type="ECO:0000313" key="2">
    <source>
        <dbReference type="Proteomes" id="UP000005950"/>
    </source>
</evidence>
<dbReference type="STRING" id="545696.HOLDEFILI_00308"/>